<evidence type="ECO:0000313" key="3">
    <source>
        <dbReference type="Proteomes" id="UP001565368"/>
    </source>
</evidence>
<keyword evidence="3" id="KW-1185">Reference proteome</keyword>
<gene>
    <name evidence="2" type="ORF">Q8F55_007996</name>
</gene>
<name>A0ABR3PV29_9TREE</name>
<comment type="caution">
    <text evidence="2">The sequence shown here is derived from an EMBL/GenBank/DDBJ whole genome shotgun (WGS) entry which is preliminary data.</text>
</comment>
<sequence length="326" mass="33761">MSGPPPLPASRPSPRRQDSLDNIPDDAPPAYSEVGASGDALIDHGPSRMDFSGPPPLPDRLTQTATGGQGIPGVGVGYGPVSPATSSPISPVGGYAAPPLPPPSHGGPPNSQGNGYASPSGPPPQHDRNSAPAEPEDPTPTEAPVPGRPLLRAGQLLVYPKGHWCSKCQNTGYKGFDPSNPCSSDWRKYGKPYNGALAVSFQHNFKPGGNGATASSANFQRPLPKRTPAGPASAPQRPGFMPPPPGLAAQQQYGGGFQPGYQPQWAPPPPIHTYGAAPAGAVVMSAGDPRLGGRMCWRCNGRGREAGFFLFDDQTCSQCRGIGRVF</sequence>
<feature type="compositionally biased region" description="Pro residues" evidence="1">
    <location>
        <begin position="1"/>
        <end position="11"/>
    </location>
</feature>
<proteinExistence type="predicted"/>
<feature type="compositionally biased region" description="Gly residues" evidence="1">
    <location>
        <begin position="67"/>
        <end position="78"/>
    </location>
</feature>
<dbReference type="Gene3D" id="6.20.20.10">
    <property type="match status" value="1"/>
</dbReference>
<organism evidence="2 3">
    <name type="scientific">Vanrija albida</name>
    <dbReference type="NCBI Taxonomy" id="181172"/>
    <lineage>
        <taxon>Eukaryota</taxon>
        <taxon>Fungi</taxon>
        <taxon>Dikarya</taxon>
        <taxon>Basidiomycota</taxon>
        <taxon>Agaricomycotina</taxon>
        <taxon>Tremellomycetes</taxon>
        <taxon>Trichosporonales</taxon>
        <taxon>Trichosporonaceae</taxon>
        <taxon>Vanrija</taxon>
    </lineage>
</organism>
<dbReference type="Proteomes" id="UP001565368">
    <property type="component" value="Unassembled WGS sequence"/>
</dbReference>
<evidence type="ECO:0000313" key="2">
    <source>
        <dbReference type="EMBL" id="KAL1406300.1"/>
    </source>
</evidence>
<dbReference type="InterPro" id="IPR038910">
    <property type="entry name" value="Hua1-like"/>
</dbReference>
<evidence type="ECO:0000256" key="1">
    <source>
        <dbReference type="SAM" id="MobiDB-lite"/>
    </source>
</evidence>
<feature type="region of interest" description="Disordered" evidence="1">
    <location>
        <begin position="1"/>
        <end position="148"/>
    </location>
</feature>
<dbReference type="EMBL" id="JBBXJM010000006">
    <property type="protein sequence ID" value="KAL1406300.1"/>
    <property type="molecule type" value="Genomic_DNA"/>
</dbReference>
<protein>
    <submittedName>
        <fullName evidence="2">Uncharacterized protein</fullName>
    </submittedName>
</protein>
<dbReference type="PANTHER" id="PTHR28031">
    <property type="entry name" value="PROLINE-RICH PROTEIN HUA1"/>
    <property type="match status" value="1"/>
</dbReference>
<dbReference type="GeneID" id="95989039"/>
<accession>A0ABR3PV29</accession>
<dbReference type="PANTHER" id="PTHR28031:SF1">
    <property type="entry name" value="PROLINE-RICH PROTEIN HUA1"/>
    <property type="match status" value="1"/>
</dbReference>
<reference evidence="2 3" key="1">
    <citation type="submission" date="2023-08" db="EMBL/GenBank/DDBJ databases">
        <title>Annotated Genome Sequence of Vanrija albida AlHP1.</title>
        <authorList>
            <person name="Herzog R."/>
        </authorList>
    </citation>
    <scope>NUCLEOTIDE SEQUENCE [LARGE SCALE GENOMIC DNA]</scope>
    <source>
        <strain evidence="2 3">AlHP1</strain>
    </source>
</reference>
<feature type="region of interest" description="Disordered" evidence="1">
    <location>
        <begin position="209"/>
        <end position="269"/>
    </location>
</feature>
<dbReference type="RefSeq" id="XP_069206244.1">
    <property type="nucleotide sequence ID" value="XM_069356403.1"/>
</dbReference>